<accession>A0ABV7XJV7</accession>
<dbReference type="EMBL" id="JBHRYA010000003">
    <property type="protein sequence ID" value="MFC3715267.1"/>
    <property type="molecule type" value="Genomic_DNA"/>
</dbReference>
<gene>
    <name evidence="4" type="ORF">ACFONC_03780</name>
</gene>
<keyword evidence="2 4" id="KW-0808">Transferase</keyword>
<evidence type="ECO:0000256" key="2">
    <source>
        <dbReference type="ARBA" id="ARBA00022679"/>
    </source>
</evidence>
<evidence type="ECO:0000313" key="4">
    <source>
        <dbReference type="EMBL" id="MFC3715267.1"/>
    </source>
</evidence>
<dbReference type="RefSeq" id="WP_386742385.1">
    <property type="nucleotide sequence ID" value="NZ_JBHRYA010000003.1"/>
</dbReference>
<evidence type="ECO:0000256" key="1">
    <source>
        <dbReference type="ARBA" id="ARBA00010990"/>
    </source>
</evidence>
<evidence type="ECO:0000259" key="3">
    <source>
        <dbReference type="Pfam" id="PF01648"/>
    </source>
</evidence>
<dbReference type="InterPro" id="IPR050559">
    <property type="entry name" value="P-Pant_transferase_sf"/>
</dbReference>
<comment type="similarity">
    <text evidence="1">Belongs to the P-Pant transferase superfamily. Gsp/Sfp/HetI/AcpT family.</text>
</comment>
<keyword evidence="5" id="KW-1185">Reference proteome</keyword>
<dbReference type="SUPFAM" id="SSF56214">
    <property type="entry name" value="4'-phosphopantetheinyl transferase"/>
    <property type="match status" value="2"/>
</dbReference>
<organism evidence="4 5">
    <name type="scientific">Luteimonas soli</name>
    <dbReference type="NCBI Taxonomy" id="1648966"/>
    <lineage>
        <taxon>Bacteria</taxon>
        <taxon>Pseudomonadati</taxon>
        <taxon>Pseudomonadota</taxon>
        <taxon>Gammaproteobacteria</taxon>
        <taxon>Lysobacterales</taxon>
        <taxon>Lysobacteraceae</taxon>
        <taxon>Luteimonas</taxon>
    </lineage>
</organism>
<evidence type="ECO:0000313" key="5">
    <source>
        <dbReference type="Proteomes" id="UP001595705"/>
    </source>
</evidence>
<dbReference type="PANTHER" id="PTHR12215">
    <property type="entry name" value="PHOSPHOPANTETHEINE TRANSFERASE"/>
    <property type="match status" value="1"/>
</dbReference>
<dbReference type="Proteomes" id="UP001595705">
    <property type="component" value="Unassembled WGS sequence"/>
</dbReference>
<feature type="domain" description="4'-phosphopantetheinyl transferase" evidence="3">
    <location>
        <begin position="170"/>
        <end position="232"/>
    </location>
</feature>
<proteinExistence type="inferred from homology"/>
<reference evidence="5" key="1">
    <citation type="journal article" date="2019" name="Int. J. Syst. Evol. Microbiol.">
        <title>The Global Catalogue of Microorganisms (GCM) 10K type strain sequencing project: providing services to taxonomists for standard genome sequencing and annotation.</title>
        <authorList>
            <consortium name="The Broad Institute Genomics Platform"/>
            <consortium name="The Broad Institute Genome Sequencing Center for Infectious Disease"/>
            <person name="Wu L."/>
            <person name="Ma J."/>
        </authorList>
    </citation>
    <scope>NUCLEOTIDE SEQUENCE [LARGE SCALE GENOMIC DNA]</scope>
    <source>
        <strain evidence="5">KCTC 42441</strain>
    </source>
</reference>
<dbReference type="InterPro" id="IPR037143">
    <property type="entry name" value="4-PPantetheinyl_Trfase_dom_sf"/>
</dbReference>
<protein>
    <submittedName>
        <fullName evidence="4">4'-phosphopantetheinyl transferase family protein</fullName>
    </submittedName>
</protein>
<dbReference type="Pfam" id="PF01648">
    <property type="entry name" value="ACPS"/>
    <property type="match status" value="1"/>
</dbReference>
<dbReference type="PANTHER" id="PTHR12215:SF10">
    <property type="entry name" value="L-AMINOADIPATE-SEMIALDEHYDE DEHYDROGENASE-PHOSPHOPANTETHEINYL TRANSFERASE"/>
    <property type="match status" value="1"/>
</dbReference>
<comment type="caution">
    <text evidence="4">The sequence shown here is derived from an EMBL/GenBank/DDBJ whole genome shotgun (WGS) entry which is preliminary data.</text>
</comment>
<dbReference type="GO" id="GO:0016740">
    <property type="term" value="F:transferase activity"/>
    <property type="evidence" value="ECO:0007669"/>
    <property type="project" value="UniProtKB-KW"/>
</dbReference>
<name>A0ABV7XJV7_9GAMM</name>
<dbReference type="InterPro" id="IPR008278">
    <property type="entry name" value="4-PPantetheinyl_Trfase_dom"/>
</dbReference>
<sequence>MTTRKPAKRFAGFFVCGLACGSRQRHHRAMSDLSHRFHASAPPWQGMRDAFAEAVAIDASDLADLATRGVLVVVFDLDGWRRFGSGALALLDATEAARAQRQRDPRNRDALVSTYALHRLLLSRVLKQAPAEVDITRDEKGCPRLPDDAWHTSLSHAAGRAVFAVSAAGPVGIDLEPVDRAQDMDSILERVVHRDERGALDGLPANARGHALLDLWVRKEALLKAAGIGLECEMEMFTAPMGVPLPLPGERFAGREASLHMVDAGPDWACAAACPPGTPIVRVLAKEPRAAS</sequence>
<dbReference type="Gene3D" id="3.90.470.20">
    <property type="entry name" value="4'-phosphopantetheinyl transferase domain"/>
    <property type="match status" value="2"/>
</dbReference>